<organism evidence="5 6">
    <name type="scientific">Saccharospirillum salsuginis</name>
    <dbReference type="NCBI Taxonomy" id="418750"/>
    <lineage>
        <taxon>Bacteria</taxon>
        <taxon>Pseudomonadati</taxon>
        <taxon>Pseudomonadota</taxon>
        <taxon>Gammaproteobacteria</taxon>
        <taxon>Oceanospirillales</taxon>
        <taxon>Saccharospirillaceae</taxon>
        <taxon>Saccharospirillum</taxon>
    </lineage>
</organism>
<dbReference type="Pfam" id="PF13649">
    <property type="entry name" value="Methyltransf_25"/>
    <property type="match status" value="1"/>
</dbReference>
<dbReference type="GO" id="GO:0008168">
    <property type="term" value="F:methyltransferase activity"/>
    <property type="evidence" value="ECO:0007669"/>
    <property type="project" value="UniProtKB-KW"/>
</dbReference>
<dbReference type="GO" id="GO:0032259">
    <property type="term" value="P:methylation"/>
    <property type="evidence" value="ECO:0007669"/>
    <property type="project" value="UniProtKB-KW"/>
</dbReference>
<keyword evidence="5" id="KW-0489">Methyltransferase</keyword>
<keyword evidence="1" id="KW-0479">Metal-binding</keyword>
<feature type="binding site" evidence="2">
    <location>
        <position position="73"/>
    </location>
    <ligand>
        <name>S-adenosyl-L-methionine</name>
        <dbReference type="ChEBI" id="CHEBI:59789"/>
    </ligand>
</feature>
<feature type="domain" description="23S rRNA (guanine(745)-N(1))-methyltransferase N-terminal" evidence="4">
    <location>
        <begin position="10"/>
        <end position="52"/>
    </location>
</feature>
<gene>
    <name evidence="5" type="ORF">GCM10007392_02510</name>
</gene>
<dbReference type="InterPro" id="IPR016718">
    <property type="entry name" value="rRNA_m1G-MeTrfase_A_prd"/>
</dbReference>
<protein>
    <submittedName>
        <fullName evidence="5">SAM-dependent methyltransferase</fullName>
    </submittedName>
</protein>
<accession>A0A918N6K0</accession>
<name>A0A918N6K0_9GAMM</name>
<sequence>MPHTPFDRLACPLDSQPLTRDDNRWTCSHGHSYDIARQGYTHLLPVQHKRSRDPGDSKAMVQARKRFLNGGYYQAIATAVTQTTLKDHPSEQPLACLDAGCGEGYYLRQLAEQSPTDQPLELMGLDVSKWAVLAAAKQDSNTTWVVGTNAHLPVQSDSLDRVLCMFGFPVYSEFSRVLKPGGRLIQVDPGADHLRELRAVLYSEVRDSRSLEQSVPEGFEAVSEERIREVVSIEGQDNIQDVLSMTPHGYRAPKEGLERVAMLEEINVAVDVVIRVMEFR</sequence>
<dbReference type="EMBL" id="BMXR01000001">
    <property type="protein sequence ID" value="GGX39575.1"/>
    <property type="molecule type" value="Genomic_DNA"/>
</dbReference>
<reference evidence="5" key="1">
    <citation type="journal article" date="2014" name="Int. J. Syst. Evol. Microbiol.">
        <title>Complete genome sequence of Corynebacterium casei LMG S-19264T (=DSM 44701T), isolated from a smear-ripened cheese.</title>
        <authorList>
            <consortium name="US DOE Joint Genome Institute (JGI-PGF)"/>
            <person name="Walter F."/>
            <person name="Albersmeier A."/>
            <person name="Kalinowski J."/>
            <person name="Ruckert C."/>
        </authorList>
    </citation>
    <scope>NUCLEOTIDE SEQUENCE</scope>
    <source>
        <strain evidence="5">KCTC 22169</strain>
    </source>
</reference>
<dbReference type="InterPro" id="IPR050508">
    <property type="entry name" value="Methyltransf_Superfamily"/>
</dbReference>
<dbReference type="GO" id="GO:0046872">
    <property type="term" value="F:metal ion binding"/>
    <property type="evidence" value="ECO:0007669"/>
    <property type="project" value="UniProtKB-KW"/>
</dbReference>
<evidence type="ECO:0000256" key="2">
    <source>
        <dbReference type="PIRSR" id="PIRSR018249-2"/>
    </source>
</evidence>
<dbReference type="RefSeq" id="WP_189606680.1">
    <property type="nucleotide sequence ID" value="NZ_BMXR01000001.1"/>
</dbReference>
<feature type="domain" description="Methyltransferase" evidence="3">
    <location>
        <begin position="97"/>
        <end position="182"/>
    </location>
</feature>
<evidence type="ECO:0000256" key="1">
    <source>
        <dbReference type="PIRSR" id="PIRSR018249-1"/>
    </source>
</evidence>
<dbReference type="Proteomes" id="UP000626148">
    <property type="component" value="Unassembled WGS sequence"/>
</dbReference>
<feature type="binding site" evidence="1">
    <location>
        <position position="27"/>
    </location>
    <ligand>
        <name>Zn(2+)</name>
        <dbReference type="ChEBI" id="CHEBI:29105"/>
    </ligand>
</feature>
<dbReference type="InterPro" id="IPR048647">
    <property type="entry name" value="RlmA_N"/>
</dbReference>
<proteinExistence type="predicted"/>
<feature type="binding site" evidence="1">
    <location>
        <position position="31"/>
    </location>
    <ligand>
        <name>Zn(2+)</name>
        <dbReference type="ChEBI" id="CHEBI:29105"/>
    </ligand>
</feature>
<dbReference type="CDD" id="cd02440">
    <property type="entry name" value="AdoMet_MTases"/>
    <property type="match status" value="1"/>
</dbReference>
<evidence type="ECO:0000259" key="3">
    <source>
        <dbReference type="Pfam" id="PF13649"/>
    </source>
</evidence>
<keyword evidence="1" id="KW-0862">Zinc</keyword>
<dbReference type="PIRSF" id="PIRSF018249">
    <property type="entry name" value="MyrA_prd"/>
    <property type="match status" value="1"/>
</dbReference>
<evidence type="ECO:0000259" key="4">
    <source>
        <dbReference type="Pfam" id="PF21302"/>
    </source>
</evidence>
<dbReference type="Gene3D" id="3.40.50.150">
    <property type="entry name" value="Vaccinia Virus protein VP39"/>
    <property type="match status" value="1"/>
</dbReference>
<dbReference type="InterPro" id="IPR029063">
    <property type="entry name" value="SAM-dependent_MTases_sf"/>
</dbReference>
<dbReference type="PANTHER" id="PTHR42912">
    <property type="entry name" value="METHYLTRANSFERASE"/>
    <property type="match status" value="1"/>
</dbReference>
<reference evidence="5" key="2">
    <citation type="submission" date="2020-09" db="EMBL/GenBank/DDBJ databases">
        <authorList>
            <person name="Sun Q."/>
            <person name="Kim S."/>
        </authorList>
    </citation>
    <scope>NUCLEOTIDE SEQUENCE</scope>
    <source>
        <strain evidence="5">KCTC 22169</strain>
    </source>
</reference>
<dbReference type="InterPro" id="IPR041698">
    <property type="entry name" value="Methyltransf_25"/>
</dbReference>
<evidence type="ECO:0000313" key="6">
    <source>
        <dbReference type="Proteomes" id="UP000626148"/>
    </source>
</evidence>
<keyword evidence="6" id="KW-1185">Reference proteome</keyword>
<dbReference type="SUPFAM" id="SSF53335">
    <property type="entry name" value="S-adenosyl-L-methionine-dependent methyltransferases"/>
    <property type="match status" value="1"/>
</dbReference>
<dbReference type="Pfam" id="PF21302">
    <property type="entry name" value="Zn_ribbon_RlmA"/>
    <property type="match status" value="1"/>
</dbReference>
<dbReference type="AlphaFoldDB" id="A0A918N6K0"/>
<keyword evidence="5" id="KW-0808">Transferase</keyword>
<evidence type="ECO:0000313" key="5">
    <source>
        <dbReference type="EMBL" id="GGX39575.1"/>
    </source>
</evidence>
<feature type="binding site" evidence="2">
    <location>
        <position position="193"/>
    </location>
    <ligand>
        <name>S-adenosyl-L-methionine</name>
        <dbReference type="ChEBI" id="CHEBI:59789"/>
    </ligand>
</feature>
<comment type="caution">
    <text evidence="5">The sequence shown here is derived from an EMBL/GenBank/DDBJ whole genome shotgun (WGS) entry which is preliminary data.</text>
</comment>
<feature type="binding site" evidence="2">
    <location>
        <begin position="103"/>
        <end position="104"/>
    </location>
    <ligand>
        <name>S-adenosyl-L-methionine</name>
        <dbReference type="ChEBI" id="CHEBI:59789"/>
    </ligand>
</feature>
<keyword evidence="2" id="KW-0949">S-adenosyl-L-methionine</keyword>
<dbReference type="PANTHER" id="PTHR42912:SF45">
    <property type="entry name" value="23S RRNA (GUANINE(745)-N(1))-METHYLTRANSFERASE"/>
    <property type="match status" value="1"/>
</dbReference>